<name>A0A803KPS9_CHEQI</name>
<dbReference type="Gene3D" id="3.30.420.10">
    <property type="entry name" value="Ribonuclease H-like superfamily/Ribonuclease H"/>
    <property type="match status" value="1"/>
</dbReference>
<dbReference type="EnsemblPlants" id="AUR62001035-RA">
    <property type="protein sequence ID" value="AUR62001035-RA:cds"/>
    <property type="gene ID" value="AUR62001035"/>
</dbReference>
<feature type="domain" description="RNase H type-1" evidence="1">
    <location>
        <begin position="325"/>
        <end position="433"/>
    </location>
</feature>
<evidence type="ECO:0000259" key="1">
    <source>
        <dbReference type="Pfam" id="PF13456"/>
    </source>
</evidence>
<accession>A0A803KPS9</accession>
<dbReference type="InterPro" id="IPR036397">
    <property type="entry name" value="RNaseH_sf"/>
</dbReference>
<reference evidence="2" key="1">
    <citation type="journal article" date="2017" name="Nature">
        <title>The genome of Chenopodium quinoa.</title>
        <authorList>
            <person name="Jarvis D.E."/>
            <person name="Ho Y.S."/>
            <person name="Lightfoot D.J."/>
            <person name="Schmoeckel S.M."/>
            <person name="Li B."/>
            <person name="Borm T.J.A."/>
            <person name="Ohyanagi H."/>
            <person name="Mineta K."/>
            <person name="Michell C.T."/>
            <person name="Saber N."/>
            <person name="Kharbatia N.M."/>
            <person name="Rupper R.R."/>
            <person name="Sharp A.R."/>
            <person name="Dally N."/>
            <person name="Boughton B.A."/>
            <person name="Woo Y.H."/>
            <person name="Gao G."/>
            <person name="Schijlen E.G.W.M."/>
            <person name="Guo X."/>
            <person name="Momin A.A."/>
            <person name="Negrao S."/>
            <person name="Al-Babili S."/>
            <person name="Gehring C."/>
            <person name="Roessner U."/>
            <person name="Jung C."/>
            <person name="Murphy K."/>
            <person name="Arold S.T."/>
            <person name="Gojobori T."/>
            <person name="van der Linden C.G."/>
            <person name="van Loo E.N."/>
            <person name="Jellen E.N."/>
            <person name="Maughan P.J."/>
            <person name="Tester M."/>
        </authorList>
    </citation>
    <scope>NUCLEOTIDE SEQUENCE [LARGE SCALE GENOMIC DNA]</scope>
    <source>
        <strain evidence="2">cv. PI 614886</strain>
    </source>
</reference>
<keyword evidence="3" id="KW-1185">Reference proteome</keyword>
<dbReference type="OMA" id="AEATMEC"/>
<dbReference type="GO" id="GO:0004523">
    <property type="term" value="F:RNA-DNA hybrid ribonuclease activity"/>
    <property type="evidence" value="ECO:0007669"/>
    <property type="project" value="InterPro"/>
</dbReference>
<dbReference type="PANTHER" id="PTHR33116">
    <property type="entry name" value="REVERSE TRANSCRIPTASE ZINC-BINDING DOMAIN-CONTAINING PROTEIN-RELATED-RELATED"/>
    <property type="match status" value="1"/>
</dbReference>
<dbReference type="Pfam" id="PF13456">
    <property type="entry name" value="RVT_3"/>
    <property type="match status" value="1"/>
</dbReference>
<evidence type="ECO:0000313" key="2">
    <source>
        <dbReference type="EnsemblPlants" id="AUR62001035-RA:cds"/>
    </source>
</evidence>
<dbReference type="InterPro" id="IPR012337">
    <property type="entry name" value="RNaseH-like_sf"/>
</dbReference>
<evidence type="ECO:0000313" key="3">
    <source>
        <dbReference type="Proteomes" id="UP000596660"/>
    </source>
</evidence>
<dbReference type="Proteomes" id="UP000596660">
    <property type="component" value="Unplaced"/>
</dbReference>
<dbReference type="Gramene" id="AUR62001035-RA">
    <property type="protein sequence ID" value="AUR62001035-RA:cds"/>
    <property type="gene ID" value="AUR62001035"/>
</dbReference>
<proteinExistence type="predicted"/>
<dbReference type="PANTHER" id="PTHR33116:SF78">
    <property type="entry name" value="OS12G0587133 PROTEIN"/>
    <property type="match status" value="1"/>
</dbReference>
<sequence>MFSDHAPLILEVDPPKENRRASYKMEAWCLKLEEVKLFIAECWKKDTIGSPLYKTQKKVNHCLMEVKSWFLKRKDQSHNLNWQQIKEDFEMGQAKEALDNSVGEKEIAKRQEIVAEATMECWYWRQRAKSRWDAFRDQSTSFFYKSVKERAPLKVKSTKELGNYLGCPMDVEGRSCSKFSIILEKIQRKISSWKFSNLPQAKKLILINGVVVSLANNILSIFWCPSNIISKIEGILSNFWWAKKIGVKGTHWRKKETLQLHKHDGGLASKIFKARYGSDPATMGYTGKRISRGSWATKSYVRAASTLKDKIAWKSRQDNDGVTWQAAIAWMIEENNQVQIQRTSRTFATTLTQAEGLAVLKALQEVPSRFGNLIIKTDSSTLVQGLRKPDKTLDELIKHIVQDIRLTVGKRDFVACVKTRRSAVQKAHNLAVSCRKYGAPLLFCSL</sequence>
<protein>
    <recommendedName>
        <fullName evidence="1">RNase H type-1 domain-containing protein</fullName>
    </recommendedName>
</protein>
<reference evidence="2" key="2">
    <citation type="submission" date="2021-03" db="UniProtKB">
        <authorList>
            <consortium name="EnsemblPlants"/>
        </authorList>
    </citation>
    <scope>IDENTIFICATION</scope>
</reference>
<organism evidence="2 3">
    <name type="scientific">Chenopodium quinoa</name>
    <name type="common">Quinoa</name>
    <dbReference type="NCBI Taxonomy" id="63459"/>
    <lineage>
        <taxon>Eukaryota</taxon>
        <taxon>Viridiplantae</taxon>
        <taxon>Streptophyta</taxon>
        <taxon>Embryophyta</taxon>
        <taxon>Tracheophyta</taxon>
        <taxon>Spermatophyta</taxon>
        <taxon>Magnoliopsida</taxon>
        <taxon>eudicotyledons</taxon>
        <taxon>Gunneridae</taxon>
        <taxon>Pentapetalae</taxon>
        <taxon>Caryophyllales</taxon>
        <taxon>Chenopodiaceae</taxon>
        <taxon>Chenopodioideae</taxon>
        <taxon>Atripliceae</taxon>
        <taxon>Chenopodium</taxon>
    </lineage>
</organism>
<dbReference type="InterPro" id="IPR002156">
    <property type="entry name" value="RNaseH_domain"/>
</dbReference>
<dbReference type="GO" id="GO:0003676">
    <property type="term" value="F:nucleic acid binding"/>
    <property type="evidence" value="ECO:0007669"/>
    <property type="project" value="InterPro"/>
</dbReference>
<dbReference type="SUPFAM" id="SSF53098">
    <property type="entry name" value="Ribonuclease H-like"/>
    <property type="match status" value="1"/>
</dbReference>
<dbReference type="AlphaFoldDB" id="A0A803KPS9"/>